<evidence type="ECO:0000313" key="1">
    <source>
        <dbReference type="EMBL" id="SUZ85570.1"/>
    </source>
</evidence>
<dbReference type="AlphaFoldDB" id="A0A381R251"/>
<sequence length="35" mass="3972">MQQFYLLCRDVTFNKPERGVMGTRVELDGDGPIGQ</sequence>
<organism evidence="1">
    <name type="scientific">marine metagenome</name>
    <dbReference type="NCBI Taxonomy" id="408172"/>
    <lineage>
        <taxon>unclassified sequences</taxon>
        <taxon>metagenomes</taxon>
        <taxon>ecological metagenomes</taxon>
    </lineage>
</organism>
<dbReference type="EMBL" id="UINC01001641">
    <property type="protein sequence ID" value="SUZ85570.1"/>
    <property type="molecule type" value="Genomic_DNA"/>
</dbReference>
<accession>A0A381R251</accession>
<gene>
    <name evidence="1" type="ORF">METZ01_LOCUS38424</name>
</gene>
<proteinExistence type="predicted"/>
<name>A0A381R251_9ZZZZ</name>
<protein>
    <submittedName>
        <fullName evidence="1">Uncharacterized protein</fullName>
    </submittedName>
</protein>
<reference evidence="1" key="1">
    <citation type="submission" date="2018-05" db="EMBL/GenBank/DDBJ databases">
        <authorList>
            <person name="Lanie J.A."/>
            <person name="Ng W.-L."/>
            <person name="Kazmierczak K.M."/>
            <person name="Andrzejewski T.M."/>
            <person name="Davidsen T.M."/>
            <person name="Wayne K.J."/>
            <person name="Tettelin H."/>
            <person name="Glass J.I."/>
            <person name="Rusch D."/>
            <person name="Podicherti R."/>
            <person name="Tsui H.-C.T."/>
            <person name="Winkler M.E."/>
        </authorList>
    </citation>
    <scope>NUCLEOTIDE SEQUENCE</scope>
</reference>